<feature type="signal peptide" evidence="1">
    <location>
        <begin position="1"/>
        <end position="24"/>
    </location>
</feature>
<dbReference type="SUPFAM" id="SSF81901">
    <property type="entry name" value="HCP-like"/>
    <property type="match status" value="1"/>
</dbReference>
<evidence type="ECO:0000256" key="1">
    <source>
        <dbReference type="SAM" id="SignalP"/>
    </source>
</evidence>
<name>A0A6P0C7I3_9RHOB</name>
<dbReference type="Gene3D" id="1.25.40.10">
    <property type="entry name" value="Tetratricopeptide repeat domain"/>
    <property type="match status" value="1"/>
</dbReference>
<reference evidence="2 3" key="1">
    <citation type="submission" date="2020-01" db="EMBL/GenBank/DDBJ databases">
        <title>Sulfitobacter sediminilitoris sp. nov., isolated from a tidal flat.</title>
        <authorList>
            <person name="Park S."/>
            <person name="Yoon J.-H."/>
        </authorList>
    </citation>
    <scope>NUCLEOTIDE SEQUENCE [LARGE SCALE GENOMIC DNA]</scope>
    <source>
        <strain evidence="2 3">JBTF-M27</strain>
    </source>
</reference>
<dbReference type="InterPro" id="IPR006597">
    <property type="entry name" value="Sel1-like"/>
</dbReference>
<dbReference type="Proteomes" id="UP000468591">
    <property type="component" value="Unassembled WGS sequence"/>
</dbReference>
<dbReference type="SMART" id="SM00671">
    <property type="entry name" value="SEL1"/>
    <property type="match status" value="3"/>
</dbReference>
<evidence type="ECO:0000313" key="3">
    <source>
        <dbReference type="Proteomes" id="UP000468591"/>
    </source>
</evidence>
<dbReference type="AlphaFoldDB" id="A0A6P0C7I3"/>
<dbReference type="PANTHER" id="PTHR11102">
    <property type="entry name" value="SEL-1-LIKE PROTEIN"/>
    <property type="match status" value="1"/>
</dbReference>
<dbReference type="InterPro" id="IPR050767">
    <property type="entry name" value="Sel1_AlgK"/>
</dbReference>
<evidence type="ECO:0000313" key="2">
    <source>
        <dbReference type="EMBL" id="NEK22141.1"/>
    </source>
</evidence>
<protein>
    <submittedName>
        <fullName evidence="2">Sel1 repeat family protein</fullName>
    </submittedName>
</protein>
<organism evidence="2 3">
    <name type="scientific">Sulfitobacter sediminilitoris</name>
    <dbReference type="NCBI Taxonomy" id="2698830"/>
    <lineage>
        <taxon>Bacteria</taxon>
        <taxon>Pseudomonadati</taxon>
        <taxon>Pseudomonadota</taxon>
        <taxon>Alphaproteobacteria</taxon>
        <taxon>Rhodobacterales</taxon>
        <taxon>Roseobacteraceae</taxon>
        <taxon>Sulfitobacter</taxon>
    </lineage>
</organism>
<dbReference type="RefSeq" id="WP_164353070.1">
    <property type="nucleotide sequence ID" value="NZ_JAABNT010000003.1"/>
</dbReference>
<gene>
    <name evidence="2" type="ORF">GV827_06975</name>
</gene>
<dbReference type="EMBL" id="JAABNT010000003">
    <property type="protein sequence ID" value="NEK22141.1"/>
    <property type="molecule type" value="Genomic_DNA"/>
</dbReference>
<keyword evidence="3" id="KW-1185">Reference proteome</keyword>
<feature type="chain" id="PRO_5026756457" evidence="1">
    <location>
        <begin position="25"/>
        <end position="167"/>
    </location>
</feature>
<dbReference type="InterPro" id="IPR011990">
    <property type="entry name" value="TPR-like_helical_dom_sf"/>
</dbReference>
<dbReference type="PANTHER" id="PTHR11102:SF160">
    <property type="entry name" value="ERAD-ASSOCIATED E3 UBIQUITIN-PROTEIN LIGASE COMPONENT HRD3"/>
    <property type="match status" value="1"/>
</dbReference>
<proteinExistence type="predicted"/>
<comment type="caution">
    <text evidence="2">The sequence shown here is derived from an EMBL/GenBank/DDBJ whole genome shotgun (WGS) entry which is preliminary data.</text>
</comment>
<keyword evidence="1" id="KW-0732">Signal</keyword>
<dbReference type="Pfam" id="PF08238">
    <property type="entry name" value="Sel1"/>
    <property type="match status" value="2"/>
</dbReference>
<sequence length="167" mass="18507">MLSIISSRIISLSLLMVSGQDALAQDYDKGLAHRHNGEFQEAYVQFLELAEQGDAGAQFNLGQMYAGGEGVPKDYKAAFKWFLRSAKQGRGPIQGWSQVTLGGMYKRGRGVKKSNLYAYIWYHIATSQGAMFAKVNRDHIAKKMTSAEISEAQKLAVECIKKSYKGC</sequence>
<accession>A0A6P0C7I3</accession>